<evidence type="ECO:0000256" key="1">
    <source>
        <dbReference type="SAM" id="SignalP"/>
    </source>
</evidence>
<evidence type="ECO:0000313" key="2">
    <source>
        <dbReference type="EMBL" id="CBF87849.1"/>
    </source>
</evidence>
<dbReference type="AlphaFoldDB" id="Q5BDX7"/>
<proteinExistence type="predicted"/>
<dbReference type="HOGENOM" id="CLU_1652129_0_0_1"/>
<name>Q5BDX7_EMENI</name>
<feature type="signal peptide" evidence="1">
    <location>
        <begin position="1"/>
        <end position="23"/>
    </location>
</feature>
<dbReference type="KEGG" id="ani:ANIA_01253"/>
<evidence type="ECO:0000313" key="3">
    <source>
        <dbReference type="Proteomes" id="UP000000560"/>
    </source>
</evidence>
<dbReference type="VEuPathDB" id="FungiDB:AN1253"/>
<organism evidence="2 3">
    <name type="scientific">Emericella nidulans (strain FGSC A4 / ATCC 38163 / CBS 112.46 / NRRL 194 / M139)</name>
    <name type="common">Aspergillus nidulans</name>
    <dbReference type="NCBI Taxonomy" id="227321"/>
    <lineage>
        <taxon>Eukaryota</taxon>
        <taxon>Fungi</taxon>
        <taxon>Dikarya</taxon>
        <taxon>Ascomycota</taxon>
        <taxon>Pezizomycotina</taxon>
        <taxon>Eurotiomycetes</taxon>
        <taxon>Eurotiomycetidae</taxon>
        <taxon>Eurotiales</taxon>
        <taxon>Aspergillaceae</taxon>
        <taxon>Aspergillus</taxon>
        <taxon>Aspergillus subgen. Nidulantes</taxon>
    </lineage>
</organism>
<dbReference type="OMA" id="LNHWKSD"/>
<dbReference type="OrthoDB" id="4507994at2759"/>
<dbReference type="RefSeq" id="XP_658857.1">
    <property type="nucleotide sequence ID" value="XM_653765.1"/>
</dbReference>
<accession>Q5BDX7</accession>
<protein>
    <submittedName>
        <fullName evidence="2">Uncharacterized protein</fullName>
    </submittedName>
</protein>
<feature type="chain" id="PRO_5010226753" evidence="1">
    <location>
        <begin position="24"/>
        <end position="160"/>
    </location>
</feature>
<reference evidence="3" key="2">
    <citation type="journal article" date="2009" name="Fungal Genet. Biol.">
        <title>The 2008 update of the Aspergillus nidulans genome annotation: a community effort.</title>
        <authorList>
            <person name="Wortman J.R."/>
            <person name="Gilsenan J.M."/>
            <person name="Joardar V."/>
            <person name="Deegan J."/>
            <person name="Clutterbuck J."/>
            <person name="Andersen M.R."/>
            <person name="Archer D."/>
            <person name="Bencina M."/>
            <person name="Braus G."/>
            <person name="Coutinho P."/>
            <person name="von Dohren H."/>
            <person name="Doonan J."/>
            <person name="Driessen A.J."/>
            <person name="Durek P."/>
            <person name="Espeso E."/>
            <person name="Fekete E."/>
            <person name="Flipphi M."/>
            <person name="Estrada C.G."/>
            <person name="Geysens S."/>
            <person name="Goldman G."/>
            <person name="de Groot P.W."/>
            <person name="Hansen K."/>
            <person name="Harris S.D."/>
            <person name="Heinekamp T."/>
            <person name="Helmstaedt K."/>
            <person name="Henrissat B."/>
            <person name="Hofmann G."/>
            <person name="Homan T."/>
            <person name="Horio T."/>
            <person name="Horiuchi H."/>
            <person name="James S."/>
            <person name="Jones M."/>
            <person name="Karaffa L."/>
            <person name="Karanyi Z."/>
            <person name="Kato M."/>
            <person name="Keller N."/>
            <person name="Kelly D.E."/>
            <person name="Kiel J.A."/>
            <person name="Kim J.M."/>
            <person name="van der Klei I.J."/>
            <person name="Klis F.M."/>
            <person name="Kovalchuk A."/>
            <person name="Krasevec N."/>
            <person name="Kubicek C.P."/>
            <person name="Liu B."/>
            <person name="Maccabe A."/>
            <person name="Meyer V."/>
            <person name="Mirabito P."/>
            <person name="Miskei M."/>
            <person name="Mos M."/>
            <person name="Mullins J."/>
            <person name="Nelson D.R."/>
            <person name="Nielsen J."/>
            <person name="Oakley B.R."/>
            <person name="Osmani S.A."/>
            <person name="Pakula T."/>
            <person name="Paszewski A."/>
            <person name="Paulsen I."/>
            <person name="Pilsyk S."/>
            <person name="Pocsi I."/>
            <person name="Punt P.J."/>
            <person name="Ram A.F."/>
            <person name="Ren Q."/>
            <person name="Robellet X."/>
            <person name="Robson G."/>
            <person name="Seiboth B."/>
            <person name="van Solingen P."/>
            <person name="Specht T."/>
            <person name="Sun J."/>
            <person name="Taheri-Talesh N."/>
            <person name="Takeshita N."/>
            <person name="Ussery D."/>
            <person name="vanKuyk P.A."/>
            <person name="Visser H."/>
            <person name="van de Vondervoort P.J."/>
            <person name="de Vries R.P."/>
            <person name="Walton J."/>
            <person name="Xiang X."/>
            <person name="Xiong Y."/>
            <person name="Zeng A.P."/>
            <person name="Brandt B.W."/>
            <person name="Cornell M.J."/>
            <person name="van den Hondel C.A."/>
            <person name="Visser J."/>
            <person name="Oliver S.G."/>
            <person name="Turner G."/>
        </authorList>
    </citation>
    <scope>GENOME REANNOTATION</scope>
    <source>
        <strain evidence="3">FGSC A4 / ATCC 38163 / CBS 112.46 / NRRL 194 / M139</strain>
    </source>
</reference>
<sequence length="160" mass="17273">MTPQQSWATLVLGFTIFISPLTAFPIPIPAENAIRPETAGEIQARSAVPDPRLIPNETDLMAAILAGLGMQELEKFNKLHTDMNGQDSGATMVIDDSRASTPTVTELENNVDNGKEKGMDTAKDDANAAKDPEGFVDTLFEVLKKKFREAINGSDEIGLV</sequence>
<gene>
    <name evidence="2" type="ORF">ANIA_01253</name>
</gene>
<accession>C8VSI8</accession>
<dbReference type="Proteomes" id="UP000000560">
    <property type="component" value="Chromosome VIII"/>
</dbReference>
<dbReference type="InParanoid" id="Q5BDX7"/>
<reference evidence="3" key="1">
    <citation type="journal article" date="2005" name="Nature">
        <title>Sequencing of Aspergillus nidulans and comparative analysis with A. fumigatus and A. oryzae.</title>
        <authorList>
            <person name="Galagan J.E."/>
            <person name="Calvo S.E."/>
            <person name="Cuomo C."/>
            <person name="Ma L.J."/>
            <person name="Wortman J.R."/>
            <person name="Batzoglou S."/>
            <person name="Lee S.I."/>
            <person name="Basturkmen M."/>
            <person name="Spevak C.C."/>
            <person name="Clutterbuck J."/>
            <person name="Kapitonov V."/>
            <person name="Jurka J."/>
            <person name="Scazzocchio C."/>
            <person name="Farman M."/>
            <person name="Butler J."/>
            <person name="Purcell S."/>
            <person name="Harris S."/>
            <person name="Braus G.H."/>
            <person name="Draht O."/>
            <person name="Busch S."/>
            <person name="D'Enfert C."/>
            <person name="Bouchier C."/>
            <person name="Goldman G.H."/>
            <person name="Bell-Pedersen D."/>
            <person name="Griffiths-Jones S."/>
            <person name="Doonan J.H."/>
            <person name="Yu J."/>
            <person name="Vienken K."/>
            <person name="Pain A."/>
            <person name="Freitag M."/>
            <person name="Selker E.U."/>
            <person name="Archer D.B."/>
            <person name="Penalva M.A."/>
            <person name="Oakley B.R."/>
            <person name="Momany M."/>
            <person name="Tanaka T."/>
            <person name="Kumagai T."/>
            <person name="Asai K."/>
            <person name="Machida M."/>
            <person name="Nierman W.C."/>
            <person name="Denning D.W."/>
            <person name="Caddick M."/>
            <person name="Hynes M."/>
            <person name="Paoletti M."/>
            <person name="Fischer R."/>
            <person name="Miller B."/>
            <person name="Dyer P."/>
            <person name="Sachs M.S."/>
            <person name="Osmani S.A."/>
            <person name="Birren B.W."/>
        </authorList>
    </citation>
    <scope>NUCLEOTIDE SEQUENCE [LARGE SCALE GENOMIC DNA]</scope>
    <source>
        <strain evidence="3">FGSC A4 / ATCC 38163 / CBS 112.46 / NRRL 194 / M139</strain>
    </source>
</reference>
<keyword evidence="1" id="KW-0732">Signal</keyword>
<dbReference type="EMBL" id="BN001308">
    <property type="protein sequence ID" value="CBF87849.1"/>
    <property type="molecule type" value="Genomic_DNA"/>
</dbReference>
<dbReference type="GeneID" id="2877026"/>
<keyword evidence="3" id="KW-1185">Reference proteome</keyword>